<dbReference type="PANTHER" id="PTHR35526:SF3">
    <property type="entry name" value="ANTI-SIGMA-F FACTOR RSBW"/>
    <property type="match status" value="1"/>
</dbReference>
<name>A0AB39TPR5_9ACTN</name>
<dbReference type="InterPro" id="IPR003594">
    <property type="entry name" value="HATPase_dom"/>
</dbReference>
<protein>
    <submittedName>
        <fullName evidence="3">ATP-binding protein</fullName>
    </submittedName>
</protein>
<dbReference type="CDD" id="cd16936">
    <property type="entry name" value="HATPase_RsbW-like"/>
    <property type="match status" value="1"/>
</dbReference>
<keyword evidence="1" id="KW-0808">Transferase</keyword>
<feature type="domain" description="Histidine kinase/HSP90-like ATPase" evidence="2">
    <location>
        <begin position="20"/>
        <end position="128"/>
    </location>
</feature>
<dbReference type="Pfam" id="PF13581">
    <property type="entry name" value="HATPase_c_2"/>
    <property type="match status" value="1"/>
</dbReference>
<organism evidence="3">
    <name type="scientific">Streptomyces sp. Y1</name>
    <dbReference type="NCBI Taxonomy" id="3238634"/>
    <lineage>
        <taxon>Bacteria</taxon>
        <taxon>Bacillati</taxon>
        <taxon>Actinomycetota</taxon>
        <taxon>Actinomycetes</taxon>
        <taxon>Kitasatosporales</taxon>
        <taxon>Streptomycetaceae</taxon>
        <taxon>Streptomyces</taxon>
    </lineage>
</organism>
<keyword evidence="1" id="KW-0418">Kinase</keyword>
<keyword evidence="3" id="KW-0067">ATP-binding</keyword>
<dbReference type="InterPro" id="IPR036890">
    <property type="entry name" value="HATPase_C_sf"/>
</dbReference>
<sequence>MSAATVDQLGELRLVLPVLRPEAMGRVREIVRAQLRIWRKSEFADVAELGVTELLTNVLLHTEGGGELLVRETSNGIRVGVTDFDDRLPLAGEPEQDATGGRGLLLLASLVGGLETELQPRGKEIRFSLQCAGREGESAFVGAPAMAVAPG</sequence>
<dbReference type="PANTHER" id="PTHR35526">
    <property type="entry name" value="ANTI-SIGMA-F FACTOR RSBW-RELATED"/>
    <property type="match status" value="1"/>
</dbReference>
<dbReference type="InterPro" id="IPR050267">
    <property type="entry name" value="Anti-sigma-factor_SerPK"/>
</dbReference>
<accession>A0AB39TPR5</accession>
<dbReference type="GO" id="GO:0005524">
    <property type="term" value="F:ATP binding"/>
    <property type="evidence" value="ECO:0007669"/>
    <property type="project" value="UniProtKB-KW"/>
</dbReference>
<dbReference type="EMBL" id="CP163445">
    <property type="protein sequence ID" value="XDQ81170.1"/>
    <property type="molecule type" value="Genomic_DNA"/>
</dbReference>
<dbReference type="RefSeq" id="WP_369184141.1">
    <property type="nucleotide sequence ID" value="NZ_CP163445.1"/>
</dbReference>
<keyword evidence="1" id="KW-0723">Serine/threonine-protein kinase</keyword>
<dbReference type="AlphaFoldDB" id="A0AB39TPR5"/>
<evidence type="ECO:0000313" key="3">
    <source>
        <dbReference type="EMBL" id="XDQ81170.1"/>
    </source>
</evidence>
<keyword evidence="3" id="KW-0547">Nucleotide-binding</keyword>
<proteinExistence type="predicted"/>
<gene>
    <name evidence="3" type="ORF">AB2U05_23260</name>
</gene>
<evidence type="ECO:0000256" key="1">
    <source>
        <dbReference type="ARBA" id="ARBA00022527"/>
    </source>
</evidence>
<evidence type="ECO:0000259" key="2">
    <source>
        <dbReference type="Pfam" id="PF13581"/>
    </source>
</evidence>
<dbReference type="Gene3D" id="3.30.565.10">
    <property type="entry name" value="Histidine kinase-like ATPase, C-terminal domain"/>
    <property type="match status" value="1"/>
</dbReference>
<reference evidence="3" key="1">
    <citation type="submission" date="2024-07" db="EMBL/GenBank/DDBJ databases">
        <authorList>
            <person name="Yu S.T."/>
        </authorList>
    </citation>
    <scope>NUCLEOTIDE SEQUENCE</scope>
    <source>
        <strain evidence="3">Y1</strain>
    </source>
</reference>
<dbReference type="GO" id="GO:0004674">
    <property type="term" value="F:protein serine/threonine kinase activity"/>
    <property type="evidence" value="ECO:0007669"/>
    <property type="project" value="UniProtKB-KW"/>
</dbReference>